<dbReference type="GO" id="GO:0006096">
    <property type="term" value="P:glycolytic process"/>
    <property type="evidence" value="ECO:0007669"/>
    <property type="project" value="UniProtKB-UniRule"/>
</dbReference>
<dbReference type="GO" id="GO:0004340">
    <property type="term" value="F:glucokinase activity"/>
    <property type="evidence" value="ECO:0007669"/>
    <property type="project" value="UniProtKB-UniRule"/>
</dbReference>
<keyword evidence="6" id="KW-1185">Reference proteome</keyword>
<evidence type="ECO:0000256" key="1">
    <source>
        <dbReference type="ARBA" id="ARBA00022679"/>
    </source>
</evidence>
<comment type="similarity">
    <text evidence="3 4">Belongs to the bacterial glucokinase family.</text>
</comment>
<comment type="subcellular location">
    <subcellularLocation>
        <location evidence="3">Cytoplasm</location>
    </subcellularLocation>
</comment>
<dbReference type="EC" id="2.7.1.2" evidence="3"/>
<dbReference type="RefSeq" id="WP_090414093.1">
    <property type="nucleotide sequence ID" value="NZ_FNOY01000029.1"/>
</dbReference>
<dbReference type="Gene3D" id="3.30.420.40">
    <property type="match status" value="1"/>
</dbReference>
<keyword evidence="3" id="KW-0547">Nucleotide-binding</keyword>
<evidence type="ECO:0000313" key="5">
    <source>
        <dbReference type="EMBL" id="SDY32642.1"/>
    </source>
</evidence>
<organism evidence="5 6">
    <name type="scientific">Nitrosomonas halophila</name>
    <dbReference type="NCBI Taxonomy" id="44576"/>
    <lineage>
        <taxon>Bacteria</taxon>
        <taxon>Pseudomonadati</taxon>
        <taxon>Pseudomonadota</taxon>
        <taxon>Betaproteobacteria</taxon>
        <taxon>Nitrosomonadales</taxon>
        <taxon>Nitrosomonadaceae</taxon>
        <taxon>Nitrosomonas</taxon>
    </lineage>
</organism>
<dbReference type="SUPFAM" id="SSF53067">
    <property type="entry name" value="Actin-like ATPase domain"/>
    <property type="match status" value="1"/>
</dbReference>
<name>A0A1H3IYA9_9PROT</name>
<proteinExistence type="inferred from homology"/>
<keyword evidence="2 3" id="KW-0418">Kinase</keyword>
<keyword evidence="3" id="KW-0963">Cytoplasm</keyword>
<dbReference type="STRING" id="44576.SAMN05421881_102916"/>
<dbReference type="InterPro" id="IPR043129">
    <property type="entry name" value="ATPase_NBD"/>
</dbReference>
<dbReference type="NCBIfam" id="TIGR00749">
    <property type="entry name" value="glk"/>
    <property type="match status" value="1"/>
</dbReference>
<dbReference type="HAMAP" id="MF_00524">
    <property type="entry name" value="Glucokinase"/>
    <property type="match status" value="1"/>
</dbReference>
<dbReference type="CDD" id="cd24008">
    <property type="entry name" value="ASKHA_NBD_GLK"/>
    <property type="match status" value="1"/>
</dbReference>
<accession>A0A1H3IYA9</accession>
<dbReference type="PANTHER" id="PTHR47363">
    <property type="entry name" value="GLUCOKINASE"/>
    <property type="match status" value="1"/>
</dbReference>
<comment type="catalytic activity">
    <reaction evidence="3">
        <text>D-glucose + ATP = D-glucose 6-phosphate + ADP + H(+)</text>
        <dbReference type="Rhea" id="RHEA:17825"/>
        <dbReference type="ChEBI" id="CHEBI:4167"/>
        <dbReference type="ChEBI" id="CHEBI:15378"/>
        <dbReference type="ChEBI" id="CHEBI:30616"/>
        <dbReference type="ChEBI" id="CHEBI:61548"/>
        <dbReference type="ChEBI" id="CHEBI:456216"/>
        <dbReference type="EC" id="2.7.1.2"/>
    </reaction>
</comment>
<dbReference type="GO" id="GO:0005536">
    <property type="term" value="F:D-glucose binding"/>
    <property type="evidence" value="ECO:0007669"/>
    <property type="project" value="InterPro"/>
</dbReference>
<dbReference type="PANTHER" id="PTHR47363:SF1">
    <property type="entry name" value="GLUCOKINASE"/>
    <property type="match status" value="1"/>
</dbReference>
<evidence type="ECO:0000256" key="3">
    <source>
        <dbReference type="HAMAP-Rule" id="MF_00524"/>
    </source>
</evidence>
<dbReference type="GO" id="GO:0005524">
    <property type="term" value="F:ATP binding"/>
    <property type="evidence" value="ECO:0007669"/>
    <property type="project" value="UniProtKB-UniRule"/>
</dbReference>
<dbReference type="GO" id="GO:0005737">
    <property type="term" value="C:cytoplasm"/>
    <property type="evidence" value="ECO:0007669"/>
    <property type="project" value="UniProtKB-SubCell"/>
</dbReference>
<protein>
    <recommendedName>
        <fullName evidence="3">Glucokinase</fullName>
        <ecNumber evidence="3">2.7.1.2</ecNumber>
    </recommendedName>
    <alternativeName>
        <fullName evidence="3">Glucose kinase</fullName>
    </alternativeName>
</protein>
<dbReference type="Proteomes" id="UP000198640">
    <property type="component" value="Unassembled WGS sequence"/>
</dbReference>
<evidence type="ECO:0000256" key="4">
    <source>
        <dbReference type="RuleBase" id="RU004046"/>
    </source>
</evidence>
<dbReference type="EMBL" id="FNOY01000029">
    <property type="protein sequence ID" value="SDY32642.1"/>
    <property type="molecule type" value="Genomic_DNA"/>
</dbReference>
<keyword evidence="1 3" id="KW-0808">Transferase</keyword>
<dbReference type="AlphaFoldDB" id="A0A1H3IYA9"/>
<keyword evidence="3" id="KW-0067">ATP-binding</keyword>
<evidence type="ECO:0000256" key="2">
    <source>
        <dbReference type="ARBA" id="ARBA00022777"/>
    </source>
</evidence>
<gene>
    <name evidence="3" type="primary">glk</name>
    <name evidence="5" type="ORF">SAMN05421881_102916</name>
</gene>
<sequence>MTQYLIYGDIGGTKTLLHAARLQGQHLEPVCEYRYDSRAHQHFEDIFSDFLQRAKCQPAALCLAVAGPIVAQRVELTNLSWVMDAAQLARQFSIPAVQILNDFEAAALSIEILTTDDLVTLQAGKPFPDAMRVILGAGTGMGVAWLLRQDQHFQPLATEAGHIDFAPLNPLQIEFLQYLLTKHTHVSVERILSGQGLTHIFNFLQTRVTEDLQLKSIALDTDDGATVTHLAFEHQHPTALQALQLFSEIYGAYAGNLALAGLCRGGVYIGGGIAPYIIDILKQPGFIEAFRNKGRFRSLLEEIPVHVIMNRKAGLLGAGLQARRLLK</sequence>
<evidence type="ECO:0000313" key="6">
    <source>
        <dbReference type="Proteomes" id="UP000198640"/>
    </source>
</evidence>
<dbReference type="Pfam" id="PF02685">
    <property type="entry name" value="Glucokinase"/>
    <property type="match status" value="1"/>
</dbReference>
<keyword evidence="3" id="KW-0324">Glycolysis</keyword>
<dbReference type="Gene3D" id="3.40.367.20">
    <property type="match status" value="1"/>
</dbReference>
<feature type="binding site" evidence="3">
    <location>
        <begin position="8"/>
        <end position="13"/>
    </location>
    <ligand>
        <name>ATP</name>
        <dbReference type="ChEBI" id="CHEBI:30616"/>
    </ligand>
</feature>
<dbReference type="InterPro" id="IPR003836">
    <property type="entry name" value="Glucokinase"/>
</dbReference>
<dbReference type="OrthoDB" id="257751at2"/>
<reference evidence="5 6" key="1">
    <citation type="submission" date="2016-10" db="EMBL/GenBank/DDBJ databases">
        <authorList>
            <person name="de Groot N.N."/>
        </authorList>
    </citation>
    <scope>NUCLEOTIDE SEQUENCE [LARGE SCALE GENOMIC DNA]</scope>
    <source>
        <strain evidence="5 6">Nm1</strain>
    </source>
</reference>